<keyword evidence="4" id="KW-0472">Membrane</keyword>
<dbReference type="PATRIC" id="fig|1619116.3.peg.231"/>
<proteinExistence type="inferred from homology"/>
<evidence type="ECO:0000256" key="1">
    <source>
        <dbReference type="ARBA" id="ARBA00023110"/>
    </source>
</evidence>
<dbReference type="InterPro" id="IPR044666">
    <property type="entry name" value="Cyclophilin_A-like"/>
</dbReference>
<dbReference type="EC" id="5.2.1.8" evidence="3"/>
<dbReference type="AlphaFoldDB" id="A0A0G1MCL1"/>
<reference evidence="6 7" key="1">
    <citation type="journal article" date="2015" name="Nature">
        <title>rRNA introns, odd ribosomes, and small enigmatic genomes across a large radiation of phyla.</title>
        <authorList>
            <person name="Brown C.T."/>
            <person name="Hug L.A."/>
            <person name="Thomas B.C."/>
            <person name="Sharon I."/>
            <person name="Castelle C.J."/>
            <person name="Singh A."/>
            <person name="Wilkins M.J."/>
            <person name="Williams K.H."/>
            <person name="Banfield J.F."/>
        </authorList>
    </citation>
    <scope>NUCLEOTIDE SEQUENCE [LARGE SCALE GENOMIC DNA]</scope>
</reference>
<dbReference type="GO" id="GO:0003755">
    <property type="term" value="F:peptidyl-prolyl cis-trans isomerase activity"/>
    <property type="evidence" value="ECO:0007669"/>
    <property type="project" value="UniProtKB-UniRule"/>
</dbReference>
<evidence type="ECO:0000313" key="7">
    <source>
        <dbReference type="Proteomes" id="UP000034783"/>
    </source>
</evidence>
<dbReference type="PRINTS" id="PR00153">
    <property type="entry name" value="CSAPPISMRASE"/>
</dbReference>
<evidence type="ECO:0000259" key="5">
    <source>
        <dbReference type="PROSITE" id="PS50072"/>
    </source>
</evidence>
<dbReference type="InterPro" id="IPR002130">
    <property type="entry name" value="Cyclophilin-type_PPIase_dom"/>
</dbReference>
<dbReference type="Pfam" id="PF00160">
    <property type="entry name" value="Pro_isomerase"/>
    <property type="match status" value="1"/>
</dbReference>
<dbReference type="Proteomes" id="UP000034783">
    <property type="component" value="Unassembled WGS sequence"/>
</dbReference>
<organism evidence="6 7">
    <name type="scientific">candidate division WWE3 bacterium GW2011_GWB1_44_4</name>
    <dbReference type="NCBI Taxonomy" id="1619116"/>
    <lineage>
        <taxon>Bacteria</taxon>
        <taxon>Katanobacteria</taxon>
    </lineage>
</organism>
<comment type="catalytic activity">
    <reaction evidence="3">
        <text>[protein]-peptidylproline (omega=180) = [protein]-peptidylproline (omega=0)</text>
        <dbReference type="Rhea" id="RHEA:16237"/>
        <dbReference type="Rhea" id="RHEA-COMP:10747"/>
        <dbReference type="Rhea" id="RHEA-COMP:10748"/>
        <dbReference type="ChEBI" id="CHEBI:83833"/>
        <dbReference type="ChEBI" id="CHEBI:83834"/>
        <dbReference type="EC" id="5.2.1.8"/>
    </reaction>
</comment>
<keyword evidence="4" id="KW-0812">Transmembrane</keyword>
<gene>
    <name evidence="6" type="ORF">UW65_C0016G0003</name>
</gene>
<evidence type="ECO:0000256" key="4">
    <source>
        <dbReference type="SAM" id="Phobius"/>
    </source>
</evidence>
<feature type="transmembrane region" description="Helical" evidence="4">
    <location>
        <begin position="14"/>
        <end position="32"/>
    </location>
</feature>
<protein>
    <recommendedName>
        <fullName evidence="3">Peptidyl-prolyl cis-trans isomerase</fullName>
        <shortName evidence="3">PPIase</shortName>
        <ecNumber evidence="3">5.2.1.8</ecNumber>
    </recommendedName>
</protein>
<keyword evidence="4" id="KW-1133">Transmembrane helix</keyword>
<dbReference type="PROSITE" id="PS00170">
    <property type="entry name" value="CSA_PPIASE_1"/>
    <property type="match status" value="1"/>
</dbReference>
<dbReference type="EMBL" id="LCJD01000016">
    <property type="protein sequence ID" value="KKT69664.1"/>
    <property type="molecule type" value="Genomic_DNA"/>
</dbReference>
<comment type="similarity">
    <text evidence="3">Belongs to the cyclophilin-type PPIase family.</text>
</comment>
<dbReference type="PANTHER" id="PTHR45625">
    <property type="entry name" value="PEPTIDYL-PROLYL CIS-TRANS ISOMERASE-RELATED"/>
    <property type="match status" value="1"/>
</dbReference>
<evidence type="ECO:0000313" key="6">
    <source>
        <dbReference type="EMBL" id="KKT69664.1"/>
    </source>
</evidence>
<dbReference type="Gene3D" id="2.40.100.10">
    <property type="entry name" value="Cyclophilin-like"/>
    <property type="match status" value="1"/>
</dbReference>
<evidence type="ECO:0000256" key="2">
    <source>
        <dbReference type="ARBA" id="ARBA00023235"/>
    </source>
</evidence>
<comment type="caution">
    <text evidence="6">The sequence shown here is derived from an EMBL/GenBank/DDBJ whole genome shotgun (WGS) entry which is preliminary data.</text>
</comment>
<dbReference type="GO" id="GO:0006457">
    <property type="term" value="P:protein folding"/>
    <property type="evidence" value="ECO:0007669"/>
    <property type="project" value="InterPro"/>
</dbReference>
<comment type="function">
    <text evidence="3">PPIases accelerate the folding of proteins. It catalyzes the cis-trans isomerization of proline imidic peptide bonds in oligopeptides.</text>
</comment>
<name>A0A0G1MCL1_UNCKA</name>
<keyword evidence="2 3" id="KW-0413">Isomerase</keyword>
<evidence type="ECO:0000256" key="3">
    <source>
        <dbReference type="RuleBase" id="RU363019"/>
    </source>
</evidence>
<dbReference type="InterPro" id="IPR020892">
    <property type="entry name" value="Cyclophilin-type_PPIase_CS"/>
</dbReference>
<dbReference type="CDD" id="cd00317">
    <property type="entry name" value="cyclophilin"/>
    <property type="match status" value="1"/>
</dbReference>
<dbReference type="PROSITE" id="PS50072">
    <property type="entry name" value="CSA_PPIASE_2"/>
    <property type="match status" value="1"/>
</dbReference>
<dbReference type="InterPro" id="IPR029000">
    <property type="entry name" value="Cyclophilin-like_dom_sf"/>
</dbReference>
<keyword evidence="1 3" id="KW-0697">Rotamase</keyword>
<dbReference type="SUPFAM" id="SSF50891">
    <property type="entry name" value="Cyclophilin-like"/>
    <property type="match status" value="1"/>
</dbReference>
<feature type="domain" description="PPIase cyclophilin-type" evidence="5">
    <location>
        <begin position="98"/>
        <end position="240"/>
    </location>
</feature>
<dbReference type="PANTHER" id="PTHR45625:SF4">
    <property type="entry name" value="PEPTIDYLPROLYL ISOMERASE DOMAIN AND WD REPEAT-CONTAINING PROTEIN 1"/>
    <property type="match status" value="1"/>
</dbReference>
<sequence length="243" mass="25548">MAESTSSHQSVTKFIVIGLFVLAGAVLLGISFSKDKEAKGPEGNFTGVSGEIIPTIPAGTKLSKEEDAEMLTATQKTQIGAPTDMIDASKAYTATLKTSMGDITVALNAAAKPQTVNNFVYLARLGFYNETIFHRVISGFMIQGGDPLGTGMGGPAYKFSDELTGGNSNAKGTISMANSGPNTNGSQFFINLVDNSYLDTKHTVFGKVISGMEVVEAVGKTPIDTNDRPLTPVVITLAVIEEK</sequence>
<accession>A0A0G1MCL1</accession>